<organism evidence="2 3">
    <name type="scientific">Parascaris equorum</name>
    <name type="common">Equine roundworm</name>
    <dbReference type="NCBI Taxonomy" id="6256"/>
    <lineage>
        <taxon>Eukaryota</taxon>
        <taxon>Metazoa</taxon>
        <taxon>Ecdysozoa</taxon>
        <taxon>Nematoda</taxon>
        <taxon>Chromadorea</taxon>
        <taxon>Rhabditida</taxon>
        <taxon>Spirurina</taxon>
        <taxon>Ascaridomorpha</taxon>
        <taxon>Ascaridoidea</taxon>
        <taxon>Ascarididae</taxon>
        <taxon>Parascaris</taxon>
    </lineage>
</organism>
<proteinExistence type="predicted"/>
<dbReference type="PANTHER" id="PTHR43020">
    <property type="entry name" value="CDK5 REGULATORY SUBUNIT-ASSOCIATED PROTEIN 1"/>
    <property type="match status" value="1"/>
</dbReference>
<evidence type="ECO:0000256" key="1">
    <source>
        <dbReference type="SAM" id="Phobius"/>
    </source>
</evidence>
<protein>
    <submittedName>
        <fullName evidence="3">Uncharacterized protein</fullName>
    </submittedName>
</protein>
<dbReference type="AlphaFoldDB" id="A0A914S8U5"/>
<keyword evidence="1" id="KW-1133">Transmembrane helix</keyword>
<keyword evidence="1" id="KW-0812">Transmembrane</keyword>
<dbReference type="GO" id="GO:0035597">
    <property type="term" value="F:tRNA-2-methylthio-N(6)-dimethylallyladenosine(37) synthase activity"/>
    <property type="evidence" value="ECO:0007669"/>
    <property type="project" value="TreeGrafter"/>
</dbReference>
<reference evidence="3" key="1">
    <citation type="submission" date="2022-11" db="UniProtKB">
        <authorList>
            <consortium name="WormBaseParasite"/>
        </authorList>
    </citation>
    <scope>IDENTIFICATION</scope>
</reference>
<dbReference type="GO" id="GO:0005829">
    <property type="term" value="C:cytosol"/>
    <property type="evidence" value="ECO:0007669"/>
    <property type="project" value="TreeGrafter"/>
</dbReference>
<evidence type="ECO:0000313" key="2">
    <source>
        <dbReference type="Proteomes" id="UP000887564"/>
    </source>
</evidence>
<evidence type="ECO:0000313" key="3">
    <source>
        <dbReference type="WBParaSite" id="PEQ_0001363401-mRNA-1"/>
    </source>
</evidence>
<sequence>MWEGCKQVVLLGQNKGGLNFAALLERVSDVDPEMRIRFTSPHPKDFSFQVNELSVDGDIGRLIWLILRKAAHVGKDAAAVFPLRKKEELCFEPGFFCTFCSVIWPLCMPTIGLLAWDP</sequence>
<accession>A0A914S8U5</accession>
<dbReference type="Gene3D" id="3.30.750.210">
    <property type="match status" value="1"/>
</dbReference>
<dbReference type="GO" id="GO:0005739">
    <property type="term" value="C:mitochondrion"/>
    <property type="evidence" value="ECO:0007669"/>
    <property type="project" value="TreeGrafter"/>
</dbReference>
<keyword evidence="1" id="KW-0472">Membrane</keyword>
<feature type="transmembrane region" description="Helical" evidence="1">
    <location>
        <begin position="94"/>
        <end position="116"/>
    </location>
</feature>
<dbReference type="PANTHER" id="PTHR43020:SF2">
    <property type="entry name" value="MITOCHONDRIAL TRNA METHYLTHIOTRANSFERASE CDK5RAP1"/>
    <property type="match status" value="1"/>
</dbReference>
<dbReference type="Proteomes" id="UP000887564">
    <property type="component" value="Unplaced"/>
</dbReference>
<name>A0A914S8U5_PAREQ</name>
<keyword evidence="2" id="KW-1185">Reference proteome</keyword>
<dbReference type="WBParaSite" id="PEQ_0001363401-mRNA-1">
    <property type="protein sequence ID" value="PEQ_0001363401-mRNA-1"/>
    <property type="gene ID" value="PEQ_0001363401"/>
</dbReference>